<proteinExistence type="predicted"/>
<name>A0A9D4AIE1_9ROSI</name>
<accession>A0A9D4AIE1</accession>
<dbReference type="AlphaFoldDB" id="A0A9D4AIE1"/>
<dbReference type="EMBL" id="JAIQCV010000002">
    <property type="protein sequence ID" value="KAH1122044.1"/>
    <property type="molecule type" value="Genomic_DNA"/>
</dbReference>
<comment type="caution">
    <text evidence="1">The sequence shown here is derived from an EMBL/GenBank/DDBJ whole genome shotgun (WGS) entry which is preliminary data.</text>
</comment>
<dbReference type="Proteomes" id="UP000828251">
    <property type="component" value="Unassembled WGS sequence"/>
</dbReference>
<evidence type="ECO:0000313" key="2">
    <source>
        <dbReference type="Proteomes" id="UP000828251"/>
    </source>
</evidence>
<protein>
    <submittedName>
        <fullName evidence="1">Uncharacterized protein</fullName>
    </submittedName>
</protein>
<organism evidence="1 2">
    <name type="scientific">Gossypium stocksii</name>
    <dbReference type="NCBI Taxonomy" id="47602"/>
    <lineage>
        <taxon>Eukaryota</taxon>
        <taxon>Viridiplantae</taxon>
        <taxon>Streptophyta</taxon>
        <taxon>Embryophyta</taxon>
        <taxon>Tracheophyta</taxon>
        <taxon>Spermatophyta</taxon>
        <taxon>Magnoliopsida</taxon>
        <taxon>eudicotyledons</taxon>
        <taxon>Gunneridae</taxon>
        <taxon>Pentapetalae</taxon>
        <taxon>rosids</taxon>
        <taxon>malvids</taxon>
        <taxon>Malvales</taxon>
        <taxon>Malvaceae</taxon>
        <taxon>Malvoideae</taxon>
        <taxon>Gossypium</taxon>
    </lineage>
</organism>
<evidence type="ECO:0000313" key="1">
    <source>
        <dbReference type="EMBL" id="KAH1122044.1"/>
    </source>
</evidence>
<gene>
    <name evidence="1" type="ORF">J1N35_005204</name>
</gene>
<sequence length="93" mass="10479">MSKTWSYTGSHLSILMPCPRHGLTLTCNEADAMSYTWSYTSSRINVDAMSKTWCYTSTRNELVVPRLMPCPEQGLTLALLCPCQCHVPEIVLH</sequence>
<keyword evidence="2" id="KW-1185">Reference proteome</keyword>
<reference evidence="1 2" key="1">
    <citation type="journal article" date="2021" name="Plant Biotechnol. J.">
        <title>Multi-omics assisted identification of the key and species-specific regulatory components of drought-tolerant mechanisms in Gossypium stocksii.</title>
        <authorList>
            <person name="Yu D."/>
            <person name="Ke L."/>
            <person name="Zhang D."/>
            <person name="Wu Y."/>
            <person name="Sun Y."/>
            <person name="Mei J."/>
            <person name="Sun J."/>
            <person name="Sun Y."/>
        </authorList>
    </citation>
    <scope>NUCLEOTIDE SEQUENCE [LARGE SCALE GENOMIC DNA]</scope>
    <source>
        <strain evidence="2">cv. E1</strain>
        <tissue evidence="1">Leaf</tissue>
    </source>
</reference>